<dbReference type="RefSeq" id="WP_079776444.1">
    <property type="nucleotide sequence ID" value="NZ_DADWZK010000013.1"/>
</dbReference>
<gene>
    <name evidence="1" type="ORF">NCTC12420_02966</name>
</gene>
<dbReference type="EMBL" id="UGYB01000001">
    <property type="protein sequence ID" value="SUI03174.1"/>
    <property type="molecule type" value="Genomic_DNA"/>
</dbReference>
<dbReference type="AlphaFoldDB" id="A0A379XRT9"/>
<reference evidence="1 2" key="1">
    <citation type="submission" date="2018-06" db="EMBL/GenBank/DDBJ databases">
        <authorList>
            <consortium name="Pathogen Informatics"/>
            <person name="Doyle S."/>
        </authorList>
    </citation>
    <scope>NUCLEOTIDE SEQUENCE [LARGE SCALE GENOMIC DNA]</scope>
    <source>
        <strain evidence="1 2">NCTC12420</strain>
    </source>
</reference>
<evidence type="ECO:0000313" key="2">
    <source>
        <dbReference type="Proteomes" id="UP000254220"/>
    </source>
</evidence>
<dbReference type="Proteomes" id="UP000254220">
    <property type="component" value="Unassembled WGS sequence"/>
</dbReference>
<accession>A0A379XRT9</accession>
<sequence length="717" mass="77621">MSIKNTAKLMANGTSDPNDSQGWDATDTTTLLTLISEVQTGNHAPWIAPGTNGLVTFIVQDYAPGEAGASIHFTAPTGTTLVDASIPGLSASYYTFTRSDDYLTGNLTLKKSIGTWGSCELTLAVDGNTAAGAYLSDGIAQYFTPNGQQMGDAAAISVIAATITITEELDDQHIPWIFPGTSGTVTFSVVADAPDGTGSYLYFTAPTYTDPATHVISHNATITDVTFSDPALKGKCTFTSENNGLNARLTLITDDVLWSDCIVTLAVDSSMPKFATLNNGKVQYFSSDSQQVGDAAPVTVIAASSNHWDNVASVKSCFIGMQSDDTSRTNKGTLFMNGENGENNTFSAHSIPVFVGITFKRFSDDFDGPTEDEVRTAISLVGLASDGQTIINISDDFSLTNNMDYRNAYYKTTISSSDFESPLENGAYEYELNLGAWCPKYYNDILPGNIIVYLHLEAQLSAGIYKYTSNGETPANLTINFLARKKYQYSENPGNSSYVLVKKETASNSLRFTENGEVRKVGSTHEKSIYRIVIDSTPDQLKYVFKFKKLMWLRFSSPSPSHQYSTYGEAIHSVYIKGMSISGKAQWTNYGQHMLLPDYNFSGYQDLMSSRFINSSYYIGMVGTHEAHGWACAGTLNVTGNGITINPGEIAFAALSIDFESSSEGVVWDANNHKDSSGNSPICLVDNFGNHVYMVPNFNASTDSNGSTSMSVTVEDK</sequence>
<organism evidence="1 2">
    <name type="scientific">Salmonella enterica subsp. indica</name>
    <dbReference type="NCBI Taxonomy" id="59207"/>
    <lineage>
        <taxon>Bacteria</taxon>
        <taxon>Pseudomonadati</taxon>
        <taxon>Pseudomonadota</taxon>
        <taxon>Gammaproteobacteria</taxon>
        <taxon>Enterobacterales</taxon>
        <taxon>Enterobacteriaceae</taxon>
        <taxon>Salmonella</taxon>
    </lineage>
</organism>
<evidence type="ECO:0000313" key="1">
    <source>
        <dbReference type="EMBL" id="SUI03174.1"/>
    </source>
</evidence>
<protein>
    <submittedName>
        <fullName evidence="1">Uncharacterized protein</fullName>
    </submittedName>
</protein>
<name>A0A379XRT9_SALER</name>
<proteinExistence type="predicted"/>